<feature type="transmembrane region" description="Helical" evidence="9">
    <location>
        <begin position="513"/>
        <end position="534"/>
    </location>
</feature>
<dbReference type="GO" id="GO:0005886">
    <property type="term" value="C:plasma membrane"/>
    <property type="evidence" value="ECO:0007669"/>
    <property type="project" value="UniProtKB-SubCell"/>
</dbReference>
<dbReference type="NCBIfam" id="TIGR01695">
    <property type="entry name" value="murJ_mviN"/>
    <property type="match status" value="1"/>
</dbReference>
<feature type="transmembrane region" description="Helical" evidence="9">
    <location>
        <begin position="30"/>
        <end position="54"/>
    </location>
</feature>
<keyword evidence="5" id="KW-0573">Peptidoglycan synthesis</keyword>
<feature type="transmembrane region" description="Helical" evidence="9">
    <location>
        <begin position="443"/>
        <end position="462"/>
    </location>
</feature>
<feature type="region of interest" description="Disordered" evidence="8">
    <location>
        <begin position="1"/>
        <end position="20"/>
    </location>
</feature>
<sequence length="559" mass="59892">MTAPKSTAEEPNRKPTSLGKHSMIMASGTFVSRALGLVRNVLLVAAIGATGAAADAFDIANKVPNILFAIIAGGVLNAVIVPQVMRAYRSPNSQEYLDKLLTLAATFLLGLSLIATLGASVLVSLYASNDWSPEQTALAVAFAFWCIPQVFFYGLYTLLGQVLNARGQFGPFMWAPALNNVISIAGFGLFLLIFGSAATSHGSDLVSWTTPKIVFLGGTATLGVIAQALILFLPLYRSGFRWNIRYGLRGIGLRSVGRMGTWTILAMGLDQIAVWVSTRIATAAPGAASPGIDIVAGNASYTQALMVYLLPHSLITVSIATALFTGMSAAAAKNDIVRVRDLTSQGLRTIGVFTMFATTVFVILAQPITKLLVPTLSPGEVRVVSQVLITMALGLVPLGAMVLMKWVYYAFEDGRSVFLFQIPVVIVSMGGSYLGYLILPSQWWVPAVGLAMSLANFVAVALRLRGLSTLLRGADIPRITRLHVQLIVAGIIAGLLGWFVLNTWGFSPEDSFLHAAVITTAVGILMLCVYMLALQSMKVRELNQLLDPILTKLLRTKRR</sequence>
<gene>
    <name evidence="10" type="primary">murJ</name>
    <name evidence="10" type="ORF">V5R04_13880</name>
</gene>
<reference evidence="10" key="1">
    <citation type="submission" date="2024-02" db="EMBL/GenBank/DDBJ databases">
        <title>Tomenella chthoni gen. nov. sp. nov., a member of the family Jonesiaceae isolated from bat guano.</title>
        <authorList>
            <person name="Miller S.L."/>
            <person name="King J."/>
            <person name="Sankaranarayanan K."/>
            <person name="Lawson P.A."/>
        </authorList>
    </citation>
    <scope>NUCLEOTIDE SEQUENCE</scope>
    <source>
        <strain evidence="10">BS-20</strain>
    </source>
</reference>
<dbReference type="InterPro" id="IPR051050">
    <property type="entry name" value="Lipid_II_flippase_MurJ/MviN"/>
</dbReference>
<evidence type="ECO:0000256" key="7">
    <source>
        <dbReference type="ARBA" id="ARBA00023136"/>
    </source>
</evidence>
<protein>
    <submittedName>
        <fullName evidence="10">Murein biosynthesis integral membrane protein MurJ</fullName>
    </submittedName>
</protein>
<keyword evidence="4" id="KW-0133">Cell shape</keyword>
<evidence type="ECO:0000256" key="1">
    <source>
        <dbReference type="ARBA" id="ARBA00004651"/>
    </source>
</evidence>
<dbReference type="Pfam" id="PF03023">
    <property type="entry name" value="MurJ"/>
    <property type="match status" value="1"/>
</dbReference>
<dbReference type="GO" id="GO:0015648">
    <property type="term" value="F:lipid-linked peptidoglycan transporter activity"/>
    <property type="evidence" value="ECO:0007669"/>
    <property type="project" value="TreeGrafter"/>
</dbReference>
<feature type="transmembrane region" description="Helical" evidence="9">
    <location>
        <begin position="305"/>
        <end position="326"/>
    </location>
</feature>
<feature type="transmembrane region" description="Helical" evidence="9">
    <location>
        <begin position="100"/>
        <end position="126"/>
    </location>
</feature>
<keyword evidence="2" id="KW-1003">Cell membrane</keyword>
<feature type="transmembrane region" description="Helical" evidence="9">
    <location>
        <begin position="66"/>
        <end position="88"/>
    </location>
</feature>
<feature type="transmembrane region" description="Helical" evidence="9">
    <location>
        <begin position="171"/>
        <end position="193"/>
    </location>
</feature>
<dbReference type="EMBL" id="CP146203">
    <property type="protein sequence ID" value="XBH21284.1"/>
    <property type="molecule type" value="Genomic_DNA"/>
</dbReference>
<feature type="transmembrane region" description="Helical" evidence="9">
    <location>
        <begin position="213"/>
        <end position="236"/>
    </location>
</feature>
<evidence type="ECO:0000256" key="4">
    <source>
        <dbReference type="ARBA" id="ARBA00022960"/>
    </source>
</evidence>
<feature type="transmembrane region" description="Helical" evidence="9">
    <location>
        <begin position="256"/>
        <end position="276"/>
    </location>
</feature>
<feature type="transmembrane region" description="Helical" evidence="9">
    <location>
        <begin position="138"/>
        <end position="159"/>
    </location>
</feature>
<evidence type="ECO:0000256" key="3">
    <source>
        <dbReference type="ARBA" id="ARBA00022692"/>
    </source>
</evidence>
<feature type="transmembrane region" description="Helical" evidence="9">
    <location>
        <begin position="418"/>
        <end position="437"/>
    </location>
</feature>
<dbReference type="PANTHER" id="PTHR47019:SF1">
    <property type="entry name" value="LIPID II FLIPPASE MURJ"/>
    <property type="match status" value="1"/>
</dbReference>
<evidence type="ECO:0000313" key="10">
    <source>
        <dbReference type="EMBL" id="XBH21284.1"/>
    </source>
</evidence>
<dbReference type="PANTHER" id="PTHR47019">
    <property type="entry name" value="LIPID II FLIPPASE MURJ"/>
    <property type="match status" value="1"/>
</dbReference>
<dbReference type="GO" id="GO:0008360">
    <property type="term" value="P:regulation of cell shape"/>
    <property type="evidence" value="ECO:0007669"/>
    <property type="project" value="UniProtKB-KW"/>
</dbReference>
<comment type="subcellular location">
    <subcellularLocation>
        <location evidence="1">Cell membrane</location>
        <topology evidence="1">Multi-pass membrane protein</topology>
    </subcellularLocation>
</comment>
<dbReference type="PRINTS" id="PR01806">
    <property type="entry name" value="VIRFACTRMVIN"/>
</dbReference>
<dbReference type="AlphaFoldDB" id="A0AAU7DUD6"/>
<feature type="transmembrane region" description="Helical" evidence="9">
    <location>
        <begin position="347"/>
        <end position="368"/>
    </location>
</feature>
<keyword evidence="6 9" id="KW-1133">Transmembrane helix</keyword>
<organism evidence="10">
    <name type="scientific">Jonesiaceae bacterium BS-20</name>
    <dbReference type="NCBI Taxonomy" id="3120821"/>
    <lineage>
        <taxon>Bacteria</taxon>
        <taxon>Bacillati</taxon>
        <taxon>Actinomycetota</taxon>
        <taxon>Actinomycetes</taxon>
        <taxon>Micrococcales</taxon>
        <taxon>Jonesiaceae</taxon>
    </lineage>
</organism>
<proteinExistence type="predicted"/>
<dbReference type="InterPro" id="IPR004268">
    <property type="entry name" value="MurJ"/>
</dbReference>
<keyword evidence="7 9" id="KW-0472">Membrane</keyword>
<dbReference type="GO" id="GO:0034204">
    <property type="term" value="P:lipid translocation"/>
    <property type="evidence" value="ECO:0007669"/>
    <property type="project" value="TreeGrafter"/>
</dbReference>
<evidence type="ECO:0000256" key="5">
    <source>
        <dbReference type="ARBA" id="ARBA00022984"/>
    </source>
</evidence>
<keyword evidence="3 9" id="KW-0812">Transmembrane</keyword>
<evidence type="ECO:0000256" key="2">
    <source>
        <dbReference type="ARBA" id="ARBA00022475"/>
    </source>
</evidence>
<name>A0AAU7DUD6_9MICO</name>
<evidence type="ECO:0000256" key="8">
    <source>
        <dbReference type="SAM" id="MobiDB-lite"/>
    </source>
</evidence>
<evidence type="ECO:0000256" key="9">
    <source>
        <dbReference type="SAM" id="Phobius"/>
    </source>
</evidence>
<accession>A0AAU7DUD6</accession>
<feature type="transmembrane region" description="Helical" evidence="9">
    <location>
        <begin position="482"/>
        <end position="501"/>
    </location>
</feature>
<dbReference type="GO" id="GO:0009252">
    <property type="term" value="P:peptidoglycan biosynthetic process"/>
    <property type="evidence" value="ECO:0007669"/>
    <property type="project" value="UniProtKB-KW"/>
</dbReference>
<feature type="transmembrane region" description="Helical" evidence="9">
    <location>
        <begin position="388"/>
        <end position="411"/>
    </location>
</feature>
<evidence type="ECO:0000256" key="6">
    <source>
        <dbReference type="ARBA" id="ARBA00022989"/>
    </source>
</evidence>